<dbReference type="AlphaFoldDB" id="A0A9N7W177"/>
<reference evidence="2" key="1">
    <citation type="submission" date="2020-03" db="EMBL/GenBank/DDBJ databases">
        <authorList>
            <person name="Weist P."/>
        </authorList>
    </citation>
    <scope>NUCLEOTIDE SEQUENCE</scope>
</reference>
<organism evidence="2 3">
    <name type="scientific">Pleuronectes platessa</name>
    <name type="common">European plaice</name>
    <dbReference type="NCBI Taxonomy" id="8262"/>
    <lineage>
        <taxon>Eukaryota</taxon>
        <taxon>Metazoa</taxon>
        <taxon>Chordata</taxon>
        <taxon>Craniata</taxon>
        <taxon>Vertebrata</taxon>
        <taxon>Euteleostomi</taxon>
        <taxon>Actinopterygii</taxon>
        <taxon>Neopterygii</taxon>
        <taxon>Teleostei</taxon>
        <taxon>Neoteleostei</taxon>
        <taxon>Acanthomorphata</taxon>
        <taxon>Carangaria</taxon>
        <taxon>Pleuronectiformes</taxon>
        <taxon>Pleuronectoidei</taxon>
        <taxon>Pleuronectidae</taxon>
        <taxon>Pleuronectes</taxon>
    </lineage>
</organism>
<keyword evidence="3" id="KW-1185">Reference proteome</keyword>
<dbReference type="Proteomes" id="UP001153269">
    <property type="component" value="Unassembled WGS sequence"/>
</dbReference>
<name>A0A9N7W177_PLEPL</name>
<dbReference type="EMBL" id="CADEAL010004384">
    <property type="protein sequence ID" value="CAB1458351.1"/>
    <property type="molecule type" value="Genomic_DNA"/>
</dbReference>
<evidence type="ECO:0000313" key="3">
    <source>
        <dbReference type="Proteomes" id="UP001153269"/>
    </source>
</evidence>
<evidence type="ECO:0000313" key="2">
    <source>
        <dbReference type="EMBL" id="CAB1458351.1"/>
    </source>
</evidence>
<sequence length="106" mass="12511">MPVQIPDDSDFSSFKDQCLSTDGWISRYSKGGVTVWCREEESRAVQKLKVREGIGQKRTDKDRQGHKMMKEDERGQKRTEEARTNEEDGGRWRKMEEDRRGRTRTD</sequence>
<proteinExistence type="predicted"/>
<accession>A0A9N7W177</accession>
<feature type="region of interest" description="Disordered" evidence="1">
    <location>
        <begin position="50"/>
        <end position="106"/>
    </location>
</feature>
<protein>
    <submittedName>
        <fullName evidence="2">Uncharacterized protein</fullName>
    </submittedName>
</protein>
<evidence type="ECO:0000256" key="1">
    <source>
        <dbReference type="SAM" id="MobiDB-lite"/>
    </source>
</evidence>
<comment type="caution">
    <text evidence="2">The sequence shown here is derived from an EMBL/GenBank/DDBJ whole genome shotgun (WGS) entry which is preliminary data.</text>
</comment>
<gene>
    <name evidence="2" type="ORF">PLEPLA_LOCUS46181</name>
</gene>